<evidence type="ECO:0000313" key="2">
    <source>
        <dbReference type="EMBL" id="WVZ25121.1"/>
    </source>
</evidence>
<keyword evidence="1" id="KW-1133">Transmembrane helix</keyword>
<feature type="non-terminal residue" evidence="2">
    <location>
        <position position="106"/>
    </location>
</feature>
<gene>
    <name evidence="2" type="ORF">V8G54_003665</name>
</gene>
<dbReference type="Proteomes" id="UP001374535">
    <property type="component" value="Chromosome 1"/>
</dbReference>
<keyword evidence="1" id="KW-0812">Transmembrane</keyword>
<feature type="transmembrane region" description="Helical" evidence="1">
    <location>
        <begin position="73"/>
        <end position="95"/>
    </location>
</feature>
<protein>
    <submittedName>
        <fullName evidence="2">Uncharacterized protein</fullName>
    </submittedName>
</protein>
<sequence length="106" mass="12264">MPWNDRVSGETPVVFDSVKIRMANPTKQNLDGDIVNAVFPSGKMKGRKGPRSVCSSPTKSSVRKFSLWRFCRFCHVFLFFVFFYSKLFLSLFFTLGPSLQWRDTLQ</sequence>
<keyword evidence="1" id="KW-0472">Membrane</keyword>
<accession>A0AAQ3PAF3</accession>
<dbReference type="EMBL" id="CP144700">
    <property type="protein sequence ID" value="WVZ25121.1"/>
    <property type="molecule type" value="Genomic_DNA"/>
</dbReference>
<dbReference type="AlphaFoldDB" id="A0AAQ3PAF3"/>
<reference evidence="2 3" key="1">
    <citation type="journal article" date="2023" name="Life. Sci Alliance">
        <title>Evolutionary insights into 3D genome organization and epigenetic landscape of Vigna mungo.</title>
        <authorList>
            <person name="Junaid A."/>
            <person name="Singh B."/>
            <person name="Bhatia S."/>
        </authorList>
    </citation>
    <scope>NUCLEOTIDE SEQUENCE [LARGE SCALE GENOMIC DNA]</scope>
    <source>
        <strain evidence="2">Urdbean</strain>
    </source>
</reference>
<organism evidence="2 3">
    <name type="scientific">Vigna mungo</name>
    <name type="common">Black gram</name>
    <name type="synonym">Phaseolus mungo</name>
    <dbReference type="NCBI Taxonomy" id="3915"/>
    <lineage>
        <taxon>Eukaryota</taxon>
        <taxon>Viridiplantae</taxon>
        <taxon>Streptophyta</taxon>
        <taxon>Embryophyta</taxon>
        <taxon>Tracheophyta</taxon>
        <taxon>Spermatophyta</taxon>
        <taxon>Magnoliopsida</taxon>
        <taxon>eudicotyledons</taxon>
        <taxon>Gunneridae</taxon>
        <taxon>Pentapetalae</taxon>
        <taxon>rosids</taxon>
        <taxon>fabids</taxon>
        <taxon>Fabales</taxon>
        <taxon>Fabaceae</taxon>
        <taxon>Papilionoideae</taxon>
        <taxon>50 kb inversion clade</taxon>
        <taxon>NPAAA clade</taxon>
        <taxon>indigoferoid/millettioid clade</taxon>
        <taxon>Phaseoleae</taxon>
        <taxon>Vigna</taxon>
    </lineage>
</organism>
<proteinExistence type="predicted"/>
<evidence type="ECO:0000313" key="3">
    <source>
        <dbReference type="Proteomes" id="UP001374535"/>
    </source>
</evidence>
<keyword evidence="3" id="KW-1185">Reference proteome</keyword>
<evidence type="ECO:0000256" key="1">
    <source>
        <dbReference type="SAM" id="Phobius"/>
    </source>
</evidence>
<name>A0AAQ3PAF3_VIGMU</name>